<evidence type="ECO:0000259" key="6">
    <source>
        <dbReference type="PROSITE" id="PS51385"/>
    </source>
</evidence>
<dbReference type="InterPro" id="IPR004443">
    <property type="entry name" value="YjeF_N_dom"/>
</dbReference>
<dbReference type="InterPro" id="IPR019050">
    <property type="entry name" value="FDF_dom"/>
</dbReference>
<evidence type="ECO:0000259" key="7">
    <source>
        <dbReference type="PROSITE" id="PS51512"/>
    </source>
</evidence>
<dbReference type="Pfam" id="PF03853">
    <property type="entry name" value="YjeF_N"/>
    <property type="match status" value="1"/>
</dbReference>
<evidence type="ECO:0000256" key="3">
    <source>
        <dbReference type="ARBA" id="ARBA00015797"/>
    </source>
</evidence>
<dbReference type="InterPro" id="IPR036652">
    <property type="entry name" value="YjeF_N_dom_sf"/>
</dbReference>
<feature type="domain" description="YjeF N-terminal" evidence="6">
    <location>
        <begin position="252"/>
        <end position="485"/>
    </location>
</feature>
<dbReference type="Gene3D" id="3.40.50.10260">
    <property type="entry name" value="YjeF N-terminal domain"/>
    <property type="match status" value="1"/>
</dbReference>
<comment type="caution">
    <text evidence="8">The sequence shown here is derived from an EMBL/GenBank/DDBJ whole genome shotgun (WGS) entry which is preliminary data.</text>
</comment>
<dbReference type="OrthoDB" id="10030313at2759"/>
<comment type="similarity">
    <text evidence="2">Belongs to the EDC3 family.</text>
</comment>
<name>A0A9P8PAK3_9ASCO</name>
<feature type="region of interest" description="Disordered" evidence="5">
    <location>
        <begin position="190"/>
        <end position="210"/>
    </location>
</feature>
<evidence type="ECO:0000313" key="9">
    <source>
        <dbReference type="Proteomes" id="UP000769528"/>
    </source>
</evidence>
<dbReference type="PANTHER" id="PTHR13612:SF0">
    <property type="entry name" value="ENHANCER OF MRNA-DECAPPING PROTEIN 3"/>
    <property type="match status" value="1"/>
</dbReference>
<dbReference type="GO" id="GO:0000932">
    <property type="term" value="C:P-body"/>
    <property type="evidence" value="ECO:0007669"/>
    <property type="project" value="UniProtKB-SubCell"/>
</dbReference>
<reference evidence="8" key="1">
    <citation type="journal article" date="2021" name="Open Biol.">
        <title>Shared evolutionary footprints suggest mitochondrial oxidative damage underlies multiple complex I losses in fungi.</title>
        <authorList>
            <person name="Schikora-Tamarit M.A."/>
            <person name="Marcet-Houben M."/>
            <person name="Nosek J."/>
            <person name="Gabaldon T."/>
        </authorList>
    </citation>
    <scope>NUCLEOTIDE SEQUENCE</scope>
    <source>
        <strain evidence="8">CBS6341</strain>
    </source>
</reference>
<feature type="region of interest" description="Disordered" evidence="5">
    <location>
        <begin position="68"/>
        <end position="121"/>
    </location>
</feature>
<dbReference type="EMBL" id="JAEUBF010001380">
    <property type="protein sequence ID" value="KAH3667739.1"/>
    <property type="molecule type" value="Genomic_DNA"/>
</dbReference>
<sequence>MALPVVGYGVAITLNSGDTVRGKVAKVADKVLTLEKVHFDDGSRSRFYEAAGSEITDIKVTELPNDLLNSKNKRKERKNRNVSNNNYSNSSNFGSPGPTNDHSSRPQDKTPKVKILKRRENNGDNFYHDKNIVWSAGDVSHIKHGGDFDFEGSTAAFDKSSALEEFAQNDRIDLSQRLVSSNKLKSPLKTKYDNDENVLPNQRDGWDKDNNTRTIEKQFSSLKIRSPSLDIKGFLLTSIRKEQLPLASPIQLLEIERLSSENFKISPRLIAENASRSMINIIIKILGGSTRIDESNHNLPPLILLLAGNNRAGSRALAAGRQLTNSGIRVVAFTLIDHTSTDDFEEQVAEQLNLFKLAGGKCVSNLRDLKKVIKSIETPIELIIDALQGYDTSIIDLWGDELQAAKSIIQWTNQQGVKTLSLDIPSGIDAGSGLISEIAPIDSKFVLSLGLPLNGILQAYSNSIVSRGDWAHYLVDIGLPSKLFKKGNLRKFDRSWFAGDAVVPLEITES</sequence>
<dbReference type="PANTHER" id="PTHR13612">
    <property type="entry name" value="ENHANCER OF MRNA-DECAPPING PROTEIN 3"/>
    <property type="match status" value="1"/>
</dbReference>
<feature type="compositionally biased region" description="Basic and acidic residues" evidence="5">
    <location>
        <begin position="102"/>
        <end position="111"/>
    </location>
</feature>
<dbReference type="Proteomes" id="UP000769528">
    <property type="component" value="Unassembled WGS sequence"/>
</dbReference>
<dbReference type="InterPro" id="IPR025762">
    <property type="entry name" value="DFDF"/>
</dbReference>
<feature type="compositionally biased region" description="Basic residues" evidence="5">
    <location>
        <begin position="71"/>
        <end position="80"/>
    </location>
</feature>
<keyword evidence="4" id="KW-0963">Cytoplasm</keyword>
<dbReference type="PROSITE" id="PS51385">
    <property type="entry name" value="YJEF_N"/>
    <property type="match status" value="1"/>
</dbReference>
<feature type="compositionally biased region" description="Low complexity" evidence="5">
    <location>
        <begin position="81"/>
        <end position="92"/>
    </location>
</feature>
<dbReference type="GO" id="GO:0033962">
    <property type="term" value="P:P-body assembly"/>
    <property type="evidence" value="ECO:0007669"/>
    <property type="project" value="TreeGrafter"/>
</dbReference>
<feature type="domain" description="DFDF" evidence="7">
    <location>
        <begin position="136"/>
        <end position="172"/>
    </location>
</feature>
<evidence type="ECO:0000256" key="1">
    <source>
        <dbReference type="ARBA" id="ARBA00004201"/>
    </source>
</evidence>
<evidence type="ECO:0000313" key="8">
    <source>
        <dbReference type="EMBL" id="KAH3667739.1"/>
    </source>
</evidence>
<comment type="subcellular location">
    <subcellularLocation>
        <location evidence="1">Cytoplasm</location>
        <location evidence="1">P-body</location>
    </subcellularLocation>
</comment>
<dbReference type="GO" id="GO:0031087">
    <property type="term" value="P:deadenylation-independent decapping of nuclear-transcribed mRNA"/>
    <property type="evidence" value="ECO:0007669"/>
    <property type="project" value="TreeGrafter"/>
</dbReference>
<evidence type="ECO:0000256" key="4">
    <source>
        <dbReference type="ARBA" id="ARBA00022490"/>
    </source>
</evidence>
<protein>
    <recommendedName>
        <fullName evidence="3">Enhancer of mRNA-decapping protein 3</fullName>
    </recommendedName>
</protein>
<dbReference type="AlphaFoldDB" id="A0A9P8PAK3"/>
<evidence type="ECO:0000256" key="2">
    <source>
        <dbReference type="ARBA" id="ARBA00006610"/>
    </source>
</evidence>
<dbReference type="SUPFAM" id="SSF64153">
    <property type="entry name" value="YjeF N-terminal domain-like"/>
    <property type="match status" value="1"/>
</dbReference>
<keyword evidence="9" id="KW-1185">Reference proteome</keyword>
<dbReference type="SMART" id="SM01199">
    <property type="entry name" value="FDF"/>
    <property type="match status" value="1"/>
</dbReference>
<gene>
    <name evidence="8" type="ORF">WICMUC_005271</name>
</gene>
<evidence type="ECO:0000256" key="5">
    <source>
        <dbReference type="SAM" id="MobiDB-lite"/>
    </source>
</evidence>
<organism evidence="8 9">
    <name type="scientific">Wickerhamomyces mucosus</name>
    <dbReference type="NCBI Taxonomy" id="1378264"/>
    <lineage>
        <taxon>Eukaryota</taxon>
        <taxon>Fungi</taxon>
        <taxon>Dikarya</taxon>
        <taxon>Ascomycota</taxon>
        <taxon>Saccharomycotina</taxon>
        <taxon>Saccharomycetes</taxon>
        <taxon>Phaffomycetales</taxon>
        <taxon>Wickerhamomycetaceae</taxon>
        <taxon>Wickerhamomyces</taxon>
    </lineage>
</organism>
<proteinExistence type="inferred from homology"/>
<accession>A0A9P8PAK3</accession>
<dbReference type="PROSITE" id="PS51512">
    <property type="entry name" value="DFDF"/>
    <property type="match status" value="1"/>
</dbReference>
<reference evidence="8" key="2">
    <citation type="submission" date="2021-01" db="EMBL/GenBank/DDBJ databases">
        <authorList>
            <person name="Schikora-Tamarit M.A."/>
        </authorList>
    </citation>
    <scope>NUCLEOTIDE SEQUENCE</scope>
    <source>
        <strain evidence="8">CBS6341</strain>
    </source>
</reference>
<dbReference type="GO" id="GO:0003729">
    <property type="term" value="F:mRNA binding"/>
    <property type="evidence" value="ECO:0007669"/>
    <property type="project" value="TreeGrafter"/>
</dbReference>
<dbReference type="Pfam" id="PF09532">
    <property type="entry name" value="FDF"/>
    <property type="match status" value="1"/>
</dbReference>